<dbReference type="EMBL" id="SOFG01000024">
    <property type="protein sequence ID" value="TFB83596.1"/>
    <property type="molecule type" value="Genomic_DNA"/>
</dbReference>
<proteinExistence type="predicted"/>
<sequence>MTALNPTYVRNATAPSPNACRWCGRDDRRHSIEWAKSVGYHSWAEPTLAQRRARMLARRSRQ</sequence>
<protein>
    <submittedName>
        <fullName evidence="1">Uncharacterized protein</fullName>
    </submittedName>
</protein>
<comment type="caution">
    <text evidence="1">The sequence shown here is derived from an EMBL/GenBank/DDBJ whole genome shotgun (WGS) entry which is preliminary data.</text>
</comment>
<keyword evidence="2" id="KW-1185">Reference proteome</keyword>
<dbReference type="Proteomes" id="UP000297608">
    <property type="component" value="Unassembled WGS sequence"/>
</dbReference>
<accession>A0ABY2I7C6</accession>
<evidence type="ECO:0000313" key="1">
    <source>
        <dbReference type="EMBL" id="TFB83596.1"/>
    </source>
</evidence>
<evidence type="ECO:0000313" key="2">
    <source>
        <dbReference type="Proteomes" id="UP000297608"/>
    </source>
</evidence>
<reference evidence="1 2" key="1">
    <citation type="submission" date="2019-03" db="EMBL/GenBank/DDBJ databases">
        <title>Genomics of glacier-inhabiting Cryobacterium strains.</title>
        <authorList>
            <person name="Liu Q."/>
            <person name="Xin Y.-H."/>
        </authorList>
    </citation>
    <scope>NUCLEOTIDE SEQUENCE [LARGE SCALE GENOMIC DNA]</scope>
    <source>
        <strain evidence="1 2">MDB2-B</strain>
    </source>
</reference>
<gene>
    <name evidence="1" type="ORF">E3O44_17115</name>
</gene>
<name>A0ABY2I7C6_9MICO</name>
<organism evidence="1 2">
    <name type="scientific">Cryobacterium algoricola</name>
    <dbReference type="NCBI Taxonomy" id="1259183"/>
    <lineage>
        <taxon>Bacteria</taxon>
        <taxon>Bacillati</taxon>
        <taxon>Actinomycetota</taxon>
        <taxon>Actinomycetes</taxon>
        <taxon>Micrococcales</taxon>
        <taxon>Microbacteriaceae</taxon>
        <taxon>Cryobacterium</taxon>
    </lineage>
</organism>